<feature type="domain" description="HepT-like" evidence="1">
    <location>
        <begin position="48"/>
        <end position="147"/>
    </location>
</feature>
<name>A0A1Y1RUM0_9SPIO</name>
<evidence type="ECO:0000313" key="3">
    <source>
        <dbReference type="Proteomes" id="UP000192343"/>
    </source>
</evidence>
<dbReference type="Pfam" id="PF20797">
    <property type="entry name" value="HepT-like_2"/>
    <property type="match status" value="1"/>
</dbReference>
<sequence>MNRNPESIITLVARLELEFGAIESNFDLNRQAYGRLQQGADDSLDWAALGYTLHAIYTAMEHYFLLISKTFENDLSSDSWHKDLIDKMQLELPGIRPRLLSRALARTIDELRGFRHVFLSLYDDRLDQDRIMLIQKKYQICDAAFPMPILPLLSQFKSLHSGSRSFSPRRI</sequence>
<protein>
    <recommendedName>
        <fullName evidence="1">HepT-like domain-containing protein</fullName>
    </recommendedName>
</protein>
<dbReference type="STRING" id="1963862.B4O97_17760"/>
<accession>A0A1Y1RUM0</accession>
<reference evidence="2 3" key="1">
    <citation type="submission" date="2017-03" db="EMBL/GenBank/DDBJ databases">
        <title>Draft Genome sequence of Marispirochaeta sp. strain JC444.</title>
        <authorList>
            <person name="Shivani Y."/>
            <person name="Subhash Y."/>
            <person name="Sasikala C."/>
            <person name="Ramana C."/>
        </authorList>
    </citation>
    <scope>NUCLEOTIDE SEQUENCE [LARGE SCALE GENOMIC DNA]</scope>
    <source>
        <strain evidence="2 3">JC444</strain>
    </source>
</reference>
<dbReference type="AlphaFoldDB" id="A0A1Y1RUM0"/>
<dbReference type="RefSeq" id="WP_083052860.1">
    <property type="nucleotide sequence ID" value="NZ_MWQY01000028.1"/>
</dbReference>
<evidence type="ECO:0000313" key="2">
    <source>
        <dbReference type="EMBL" id="ORC30750.1"/>
    </source>
</evidence>
<proteinExistence type="predicted"/>
<dbReference type="Proteomes" id="UP000192343">
    <property type="component" value="Unassembled WGS sequence"/>
</dbReference>
<keyword evidence="3" id="KW-1185">Reference proteome</keyword>
<dbReference type="EMBL" id="MWQY01000028">
    <property type="protein sequence ID" value="ORC30750.1"/>
    <property type="molecule type" value="Genomic_DNA"/>
</dbReference>
<organism evidence="2 3">
    <name type="scientific">Marispirochaeta aestuarii</name>
    <dbReference type="NCBI Taxonomy" id="1963862"/>
    <lineage>
        <taxon>Bacteria</taxon>
        <taxon>Pseudomonadati</taxon>
        <taxon>Spirochaetota</taxon>
        <taxon>Spirochaetia</taxon>
        <taxon>Spirochaetales</taxon>
        <taxon>Spirochaetaceae</taxon>
        <taxon>Marispirochaeta</taxon>
    </lineage>
</organism>
<dbReference type="OrthoDB" id="9792853at2"/>
<comment type="caution">
    <text evidence="2">The sequence shown here is derived from an EMBL/GenBank/DDBJ whole genome shotgun (WGS) entry which is preliminary data.</text>
</comment>
<evidence type="ECO:0000259" key="1">
    <source>
        <dbReference type="Pfam" id="PF20797"/>
    </source>
</evidence>
<gene>
    <name evidence="2" type="ORF">B4O97_17760</name>
</gene>
<dbReference type="InterPro" id="IPR048769">
    <property type="entry name" value="HepT-like_dom"/>
</dbReference>